<evidence type="ECO:0000256" key="1">
    <source>
        <dbReference type="SAM" id="MobiDB-lite"/>
    </source>
</evidence>
<feature type="region of interest" description="Disordered" evidence="1">
    <location>
        <begin position="53"/>
        <end position="73"/>
    </location>
</feature>
<dbReference type="EMBL" id="JAHFXF010000307">
    <property type="protein sequence ID" value="KAG9690469.1"/>
    <property type="molecule type" value="Genomic_DNA"/>
</dbReference>
<evidence type="ECO:0000313" key="3">
    <source>
        <dbReference type="Proteomes" id="UP000779574"/>
    </source>
</evidence>
<evidence type="ECO:0000313" key="2">
    <source>
        <dbReference type="EMBL" id="KAG9690469.1"/>
    </source>
</evidence>
<dbReference type="OrthoDB" id="3942335at2759"/>
<feature type="compositionally biased region" description="Acidic residues" evidence="1">
    <location>
        <begin position="9"/>
        <end position="25"/>
    </location>
</feature>
<sequence>MPKRRISDLEFDSDEEAADEEESDEQTITSKKKQTKGISITAGASTTAIANTNNTQKRRLNHGQSGPGRVEKPSQVPTLKINALKVTKLDFQMRPAVILRSQLTAAQKRAYRGQLEKINQKLMKKAVDELTGLYNGTENASFRDEIMYAFHQKRMDELRDWEEHIGD</sequence>
<dbReference type="AlphaFoldDB" id="A0A9P8EI97"/>
<organism evidence="2 3">
    <name type="scientific">Aureobasidium melanogenum</name>
    <name type="common">Aureobasidium pullulans var. melanogenum</name>
    <dbReference type="NCBI Taxonomy" id="46634"/>
    <lineage>
        <taxon>Eukaryota</taxon>
        <taxon>Fungi</taxon>
        <taxon>Dikarya</taxon>
        <taxon>Ascomycota</taxon>
        <taxon>Pezizomycotina</taxon>
        <taxon>Dothideomycetes</taxon>
        <taxon>Dothideomycetidae</taxon>
        <taxon>Dothideales</taxon>
        <taxon>Saccotheciaceae</taxon>
        <taxon>Aureobasidium</taxon>
    </lineage>
</organism>
<protein>
    <submittedName>
        <fullName evidence="2">Uncharacterized protein</fullName>
    </submittedName>
</protein>
<proteinExistence type="predicted"/>
<reference evidence="2" key="1">
    <citation type="journal article" date="2021" name="J Fungi (Basel)">
        <title>Virulence traits and population genomics of the black yeast Aureobasidium melanogenum.</title>
        <authorList>
            <person name="Cernosa A."/>
            <person name="Sun X."/>
            <person name="Gostincar C."/>
            <person name="Fang C."/>
            <person name="Gunde-Cimerman N."/>
            <person name="Song Z."/>
        </authorList>
    </citation>
    <scope>NUCLEOTIDE SEQUENCE</scope>
    <source>
        <strain evidence="2">EXF-9911</strain>
    </source>
</reference>
<accession>A0A9P8EI97</accession>
<dbReference type="Proteomes" id="UP000779574">
    <property type="component" value="Unassembled WGS sequence"/>
</dbReference>
<gene>
    <name evidence="2" type="ORF">KCU76_g8130</name>
</gene>
<name>A0A9P8EI97_AURME</name>
<feature type="region of interest" description="Disordered" evidence="1">
    <location>
        <begin position="1"/>
        <end position="38"/>
    </location>
</feature>
<reference evidence="2" key="2">
    <citation type="submission" date="2021-08" db="EMBL/GenBank/DDBJ databases">
        <authorList>
            <person name="Gostincar C."/>
            <person name="Sun X."/>
            <person name="Song Z."/>
            <person name="Gunde-Cimerman N."/>
        </authorList>
    </citation>
    <scope>NUCLEOTIDE SEQUENCE</scope>
    <source>
        <strain evidence="2">EXF-9911</strain>
    </source>
</reference>
<comment type="caution">
    <text evidence="2">The sequence shown here is derived from an EMBL/GenBank/DDBJ whole genome shotgun (WGS) entry which is preliminary data.</text>
</comment>
<feature type="non-terminal residue" evidence="2">
    <location>
        <position position="1"/>
    </location>
</feature>